<dbReference type="SUPFAM" id="SSF56801">
    <property type="entry name" value="Acetyl-CoA synthetase-like"/>
    <property type="match status" value="1"/>
</dbReference>
<comment type="similarity">
    <text evidence="1">Belongs to the ATP-dependent AMP-binding enzyme family.</text>
</comment>
<dbReference type="STRING" id="47854.GA0070603_0083"/>
<dbReference type="GeneID" id="43276771"/>
<dbReference type="Proteomes" id="UP000198605">
    <property type="component" value="Unassembled WGS sequence"/>
</dbReference>
<evidence type="ECO:0000313" key="8">
    <source>
        <dbReference type="Proteomes" id="UP000198605"/>
    </source>
</evidence>
<name>A0A1C6TWH7_9ACTN</name>
<dbReference type="RefSeq" id="WP_091305525.1">
    <property type="nucleotide sequence ID" value="NZ_FMIB01000002.1"/>
</dbReference>
<dbReference type="GO" id="GO:0006633">
    <property type="term" value="P:fatty acid biosynthetic process"/>
    <property type="evidence" value="ECO:0007669"/>
    <property type="project" value="TreeGrafter"/>
</dbReference>
<evidence type="ECO:0000256" key="2">
    <source>
        <dbReference type="ARBA" id="ARBA00022598"/>
    </source>
</evidence>
<keyword evidence="2 7" id="KW-0436">Ligase</keyword>
<dbReference type="GO" id="GO:0070566">
    <property type="term" value="F:adenylyltransferase activity"/>
    <property type="evidence" value="ECO:0007669"/>
    <property type="project" value="TreeGrafter"/>
</dbReference>
<gene>
    <name evidence="7" type="ORF">GA0070603_0083</name>
</gene>
<dbReference type="InterPro" id="IPR000873">
    <property type="entry name" value="AMP-dep_synth/lig_dom"/>
</dbReference>
<dbReference type="Pfam" id="PF00501">
    <property type="entry name" value="AMP-binding"/>
    <property type="match status" value="1"/>
</dbReference>
<evidence type="ECO:0000259" key="6">
    <source>
        <dbReference type="Pfam" id="PF00501"/>
    </source>
</evidence>
<dbReference type="Gene3D" id="3.30.300.30">
    <property type="match status" value="1"/>
</dbReference>
<sequence length="584" mass="61898">MTIDLDGYRSLGEAFAAHVVARPDRTALTVAHGPDEEQRLTYRELARRVDRRASALAGRLAAGARVVIALPTGTEFAELYLACLRAGLVAVPAPVPGGSATATERVAAIATDCAPGLVVTTGQDRAAVTAQLAGHGLDALPVEAVGDAGSATGPVPADRRPDRDTVAVLQYSSGSTGSPKGVVLTHGAVLDNLAALARHDRLGPDDRFGGWLPLHHDMGLFAQLTVGLLIGAPVVLMPPAQFVRRPVEWFRLLSRHRITVTAAPNFAYDLCLRLVRDDQLDGLDLSALRYAWNGSEPIHGPTMTAFTERFARIGLPPHAVAPAYGMAECTIYVSTKLAGEPPTVRQVDRARLESAGEPALHPVDAGGKPMVGVGRPGPFTARIVDPRTRRELPAGRIGEIWLRGPGIGRGYWGRPEATSATFAARLADGGDGDWLRTGDLGALLDGELFITGRLKELLIVHGRNVAPQDVEQEARAAHHALGGQLGAAFGVAAPDERIVLVHEVDPRTPPADLPGVASAVTRRLTVSFGVPVRNVVLVRRGTVRRTTSGKIKRMAMRERFLAGNLTALHAELEPALRDELPAGA</sequence>
<dbReference type="PROSITE" id="PS00455">
    <property type="entry name" value="AMP_BINDING"/>
    <property type="match status" value="1"/>
</dbReference>
<organism evidence="7 8">
    <name type="scientific">Micromonospora chersina</name>
    <dbReference type="NCBI Taxonomy" id="47854"/>
    <lineage>
        <taxon>Bacteria</taxon>
        <taxon>Bacillati</taxon>
        <taxon>Actinomycetota</taxon>
        <taxon>Actinomycetes</taxon>
        <taxon>Micromonosporales</taxon>
        <taxon>Micromonosporaceae</taxon>
        <taxon>Micromonospora</taxon>
    </lineage>
</organism>
<dbReference type="PANTHER" id="PTHR22754">
    <property type="entry name" value="DISCO-INTERACTING PROTEIN 2 DIP2 -RELATED"/>
    <property type="match status" value="1"/>
</dbReference>
<evidence type="ECO:0000256" key="1">
    <source>
        <dbReference type="ARBA" id="ARBA00006432"/>
    </source>
</evidence>
<dbReference type="EMBL" id="FMIB01000002">
    <property type="protein sequence ID" value="SCL46107.1"/>
    <property type="molecule type" value="Genomic_DNA"/>
</dbReference>
<evidence type="ECO:0000256" key="4">
    <source>
        <dbReference type="ARBA" id="ARBA00023098"/>
    </source>
</evidence>
<dbReference type="InterPro" id="IPR020845">
    <property type="entry name" value="AMP-binding_CS"/>
</dbReference>
<dbReference type="InterPro" id="IPR040097">
    <property type="entry name" value="FAAL/FAAC"/>
</dbReference>
<accession>A0A1C6TWH7</accession>
<evidence type="ECO:0000256" key="3">
    <source>
        <dbReference type="ARBA" id="ARBA00022832"/>
    </source>
</evidence>
<dbReference type="PANTHER" id="PTHR22754:SF32">
    <property type="entry name" value="DISCO-INTERACTING PROTEIN 2"/>
    <property type="match status" value="1"/>
</dbReference>
<dbReference type="GO" id="GO:0071766">
    <property type="term" value="P:Actinobacterium-type cell wall biogenesis"/>
    <property type="evidence" value="ECO:0007669"/>
    <property type="project" value="UniProtKB-ARBA"/>
</dbReference>
<keyword evidence="4" id="KW-0443">Lipid metabolism</keyword>
<dbReference type="SMR" id="A0A1C6TWH7"/>
<dbReference type="InterPro" id="IPR045851">
    <property type="entry name" value="AMP-bd_C_sf"/>
</dbReference>
<keyword evidence="3" id="KW-0276">Fatty acid metabolism</keyword>
<dbReference type="GO" id="GO:0005886">
    <property type="term" value="C:plasma membrane"/>
    <property type="evidence" value="ECO:0007669"/>
    <property type="project" value="TreeGrafter"/>
</dbReference>
<dbReference type="FunFam" id="3.40.50.12780:FF:000013">
    <property type="entry name" value="Long-chain-fatty-acid--AMP ligase FadD32"/>
    <property type="match status" value="1"/>
</dbReference>
<protein>
    <submittedName>
        <fullName evidence="7">Acyl-CoA synthetase (AMP-forming)/AMP-acid ligase II</fullName>
    </submittedName>
</protein>
<evidence type="ECO:0000256" key="5">
    <source>
        <dbReference type="SAM" id="MobiDB-lite"/>
    </source>
</evidence>
<reference evidence="8" key="1">
    <citation type="submission" date="2016-06" db="EMBL/GenBank/DDBJ databases">
        <authorList>
            <person name="Varghese N."/>
            <person name="Submissions Spin"/>
        </authorList>
    </citation>
    <scope>NUCLEOTIDE SEQUENCE [LARGE SCALE GENOMIC DNA]</scope>
    <source>
        <strain evidence="8">DSM 44151</strain>
    </source>
</reference>
<dbReference type="Gene3D" id="3.40.50.12780">
    <property type="entry name" value="N-terminal domain of ligase-like"/>
    <property type="match status" value="1"/>
</dbReference>
<dbReference type="CDD" id="cd05931">
    <property type="entry name" value="FAAL"/>
    <property type="match status" value="1"/>
</dbReference>
<evidence type="ECO:0000313" key="7">
    <source>
        <dbReference type="EMBL" id="SCL46107.1"/>
    </source>
</evidence>
<feature type="region of interest" description="Disordered" evidence="5">
    <location>
        <begin position="358"/>
        <end position="379"/>
    </location>
</feature>
<dbReference type="InterPro" id="IPR042099">
    <property type="entry name" value="ANL_N_sf"/>
</dbReference>
<dbReference type="OrthoDB" id="3671040at2"/>
<dbReference type="AlphaFoldDB" id="A0A1C6TWH7"/>
<dbReference type="GO" id="GO:0016874">
    <property type="term" value="F:ligase activity"/>
    <property type="evidence" value="ECO:0007669"/>
    <property type="project" value="UniProtKB-KW"/>
</dbReference>
<keyword evidence="8" id="KW-1185">Reference proteome</keyword>
<feature type="domain" description="AMP-dependent synthetase/ligase" evidence="6">
    <location>
        <begin position="16"/>
        <end position="412"/>
    </location>
</feature>
<proteinExistence type="inferred from homology"/>